<protein>
    <submittedName>
        <fullName evidence="3">Aste57867_17501 protein</fullName>
    </submittedName>
</protein>
<evidence type="ECO:0000313" key="3">
    <source>
        <dbReference type="EMBL" id="VFT94254.1"/>
    </source>
</evidence>
<dbReference type="EMBL" id="VJMH01006177">
    <property type="protein sequence ID" value="KAF0691225.1"/>
    <property type="molecule type" value="Genomic_DNA"/>
</dbReference>
<dbReference type="OrthoDB" id="25308at2759"/>
<accession>A0A485L8N3</accession>
<reference evidence="3 4" key="1">
    <citation type="submission" date="2019-03" db="EMBL/GenBank/DDBJ databases">
        <authorList>
            <person name="Gaulin E."/>
            <person name="Dumas B."/>
        </authorList>
    </citation>
    <scope>NUCLEOTIDE SEQUENCE [LARGE SCALE GENOMIC DNA]</scope>
    <source>
        <strain evidence="3">CBS 568.67</strain>
    </source>
</reference>
<dbReference type="EMBL" id="CAADRA010006198">
    <property type="protein sequence ID" value="VFT94254.1"/>
    <property type="molecule type" value="Genomic_DNA"/>
</dbReference>
<sequence>MAGMRPVLRVGVILPLKKTRIGRMQELLRSQELGIHFIHLDLETVQSVEDMVAALHCIFWKEFVNHGGRLVKGYVLGETILIAERNSLPDLHVLQCVGDMVRVGRFPVDSMDAHNEKHGKGRLGRGRLQGVSPRGPHLHGCCVVQHGRDRCVCVHPAHIVVFINTGVTCPRNRQTNRQNESANQRAFIEFVSPIRID</sequence>
<feature type="domain" description="Inositol 1,3,4-trisphosphate 5/6-kinase ATP-grasp" evidence="1">
    <location>
        <begin position="58"/>
        <end position="93"/>
    </location>
</feature>
<reference evidence="2" key="2">
    <citation type="submission" date="2019-06" db="EMBL/GenBank/DDBJ databases">
        <title>Genomics analysis of Aphanomyces spp. identifies a new class of oomycete effector associated with host adaptation.</title>
        <authorList>
            <person name="Gaulin E."/>
        </authorList>
    </citation>
    <scope>NUCLEOTIDE SEQUENCE</scope>
    <source>
        <strain evidence="2">CBS 578.67</strain>
    </source>
</reference>
<name>A0A485L8N3_9STRA</name>
<dbReference type="AlphaFoldDB" id="A0A485L8N3"/>
<proteinExistence type="predicted"/>
<organism evidence="3 4">
    <name type="scientific">Aphanomyces stellatus</name>
    <dbReference type="NCBI Taxonomy" id="120398"/>
    <lineage>
        <taxon>Eukaryota</taxon>
        <taxon>Sar</taxon>
        <taxon>Stramenopiles</taxon>
        <taxon>Oomycota</taxon>
        <taxon>Saprolegniomycetes</taxon>
        <taxon>Saprolegniales</taxon>
        <taxon>Verrucalvaceae</taxon>
        <taxon>Aphanomyces</taxon>
    </lineage>
</organism>
<dbReference type="Gene3D" id="3.30.470.20">
    <property type="entry name" value="ATP-grasp fold, B domain"/>
    <property type="match status" value="1"/>
</dbReference>
<dbReference type="Pfam" id="PF05770">
    <property type="entry name" value="Ins134_P3_kin"/>
    <property type="match status" value="1"/>
</dbReference>
<evidence type="ECO:0000313" key="4">
    <source>
        <dbReference type="Proteomes" id="UP000332933"/>
    </source>
</evidence>
<dbReference type="InterPro" id="IPR040464">
    <property type="entry name" value="InsP(3)kin_ATP-grasp"/>
</dbReference>
<gene>
    <name evidence="3" type="primary">Aste57867_17501</name>
    <name evidence="2" type="ORF">As57867_017441</name>
    <name evidence="3" type="ORF">ASTE57867_17501</name>
</gene>
<dbReference type="Proteomes" id="UP000332933">
    <property type="component" value="Unassembled WGS sequence"/>
</dbReference>
<evidence type="ECO:0000259" key="1">
    <source>
        <dbReference type="Pfam" id="PF05770"/>
    </source>
</evidence>
<keyword evidence="4" id="KW-1185">Reference proteome</keyword>
<evidence type="ECO:0000313" key="2">
    <source>
        <dbReference type="EMBL" id="KAF0691225.1"/>
    </source>
</evidence>